<evidence type="ECO:0000313" key="3">
    <source>
        <dbReference type="Proteomes" id="UP000239434"/>
    </source>
</evidence>
<gene>
    <name evidence="2" type="ORF">C5748_03785</name>
</gene>
<name>A0A2S9IXR4_9HYPH</name>
<accession>A0A2S9IXR4</accession>
<protein>
    <recommendedName>
        <fullName evidence="1">DUF4376 domain-containing protein</fullName>
    </recommendedName>
</protein>
<dbReference type="EMBL" id="PVBR01000002">
    <property type="protein sequence ID" value="PRD45326.1"/>
    <property type="molecule type" value="Genomic_DNA"/>
</dbReference>
<proteinExistence type="predicted"/>
<keyword evidence="3" id="KW-1185">Reference proteome</keyword>
<sequence>MGIKMTMRAKFDDMGRVTGFYPADLFPEPPSGTIEIEDSDHQRLLDSPDGWRWDGMTLVSHEPPSAPVDLVAYTAQKRWETEVGGIVVNGLIVATDDRSKIMISGARVAAQSNPEFTTDWKSQDGTFVTIDAAAVVAISDAILAHVSGCFSIEAAIIADIMAGVITAPAEIDAVFLNGLSQGTDE</sequence>
<reference evidence="2 3" key="1">
    <citation type="submission" date="2018-02" db="EMBL/GenBank/DDBJ databases">
        <title>The draft genome of Phyllobacterium sp. 1N-3.</title>
        <authorList>
            <person name="Liu L."/>
            <person name="Li L."/>
            <person name="Zhang X."/>
            <person name="Wang T."/>
            <person name="Liang L."/>
        </authorList>
    </citation>
    <scope>NUCLEOTIDE SEQUENCE [LARGE SCALE GENOMIC DNA]</scope>
    <source>
        <strain evidence="2 3">1N-3</strain>
    </source>
</reference>
<dbReference type="AlphaFoldDB" id="A0A2S9IXR4"/>
<dbReference type="Proteomes" id="UP000239434">
    <property type="component" value="Unassembled WGS sequence"/>
</dbReference>
<dbReference type="Pfam" id="PF14301">
    <property type="entry name" value="DUF4376"/>
    <property type="match status" value="1"/>
</dbReference>
<organism evidence="2 3">
    <name type="scientific">Phyllobacterium phragmitis</name>
    <dbReference type="NCBI Taxonomy" id="2670329"/>
    <lineage>
        <taxon>Bacteria</taxon>
        <taxon>Pseudomonadati</taxon>
        <taxon>Pseudomonadota</taxon>
        <taxon>Alphaproteobacteria</taxon>
        <taxon>Hyphomicrobiales</taxon>
        <taxon>Phyllobacteriaceae</taxon>
        <taxon>Phyllobacterium</taxon>
    </lineage>
</organism>
<feature type="domain" description="DUF4376" evidence="1">
    <location>
        <begin position="69"/>
        <end position="173"/>
    </location>
</feature>
<evidence type="ECO:0000313" key="2">
    <source>
        <dbReference type="EMBL" id="PRD45326.1"/>
    </source>
</evidence>
<dbReference type="InterPro" id="IPR025484">
    <property type="entry name" value="DUF4376"/>
</dbReference>
<evidence type="ECO:0000259" key="1">
    <source>
        <dbReference type="Pfam" id="PF14301"/>
    </source>
</evidence>
<comment type="caution">
    <text evidence="2">The sequence shown here is derived from an EMBL/GenBank/DDBJ whole genome shotgun (WGS) entry which is preliminary data.</text>
</comment>